<dbReference type="SUPFAM" id="SSF51905">
    <property type="entry name" value="FAD/NAD(P)-binding domain"/>
    <property type="match status" value="2"/>
</dbReference>
<evidence type="ECO:0000256" key="1">
    <source>
        <dbReference type="ARBA" id="ARBA00001929"/>
    </source>
</evidence>
<comment type="caution">
    <text evidence="16">The sequence shown here is derived from an EMBL/GenBank/DDBJ whole genome shotgun (WGS) entry which is preliminary data.</text>
</comment>
<evidence type="ECO:0000256" key="3">
    <source>
        <dbReference type="ARBA" id="ARBA00001974"/>
    </source>
</evidence>
<dbReference type="GO" id="GO:0016491">
    <property type="term" value="F:oxidoreductase activity"/>
    <property type="evidence" value="ECO:0007669"/>
    <property type="project" value="UniProtKB-KW"/>
</dbReference>
<dbReference type="OrthoDB" id="9768666at2"/>
<comment type="pathway">
    <text evidence="4">Nitrogen metabolism; nitrate reduction (assimilation).</text>
</comment>
<dbReference type="InterPro" id="IPR023753">
    <property type="entry name" value="FAD/NAD-binding_dom"/>
</dbReference>
<keyword evidence="7" id="KW-0285">Flavoprotein</keyword>
<evidence type="ECO:0000256" key="6">
    <source>
        <dbReference type="ARBA" id="ARBA00022617"/>
    </source>
</evidence>
<dbReference type="GO" id="GO:0046872">
    <property type="term" value="F:metal ion binding"/>
    <property type="evidence" value="ECO:0007669"/>
    <property type="project" value="UniProtKB-KW"/>
</dbReference>
<evidence type="ECO:0000256" key="5">
    <source>
        <dbReference type="ARBA" id="ARBA00010429"/>
    </source>
</evidence>
<evidence type="ECO:0000256" key="2">
    <source>
        <dbReference type="ARBA" id="ARBA00001966"/>
    </source>
</evidence>
<evidence type="ECO:0000256" key="12">
    <source>
        <dbReference type="ARBA" id="ARBA00023014"/>
    </source>
</evidence>
<protein>
    <submittedName>
        <fullName evidence="16">Assimilatory nitrate reductase electron transfer subunit</fullName>
    </submittedName>
</protein>
<keyword evidence="6" id="KW-0349">Heme</keyword>
<feature type="domain" description="FAD/NAD(P)-binding" evidence="14">
    <location>
        <begin position="3"/>
        <end position="298"/>
    </location>
</feature>
<evidence type="ECO:0000256" key="9">
    <source>
        <dbReference type="ARBA" id="ARBA00022827"/>
    </source>
</evidence>
<dbReference type="Pfam" id="PF04324">
    <property type="entry name" value="Fer2_BFD"/>
    <property type="match status" value="1"/>
</dbReference>
<organism evidence="16 17">
    <name type="scientific">Saccharothrix saharensis</name>
    <dbReference type="NCBI Taxonomy" id="571190"/>
    <lineage>
        <taxon>Bacteria</taxon>
        <taxon>Bacillati</taxon>
        <taxon>Actinomycetota</taxon>
        <taxon>Actinomycetes</taxon>
        <taxon>Pseudonocardiales</taxon>
        <taxon>Pseudonocardiaceae</taxon>
        <taxon>Saccharothrix</taxon>
    </lineage>
</organism>
<dbReference type="RefSeq" id="WP_141979045.1">
    <property type="nucleotide sequence ID" value="NZ_VFPP01000001.1"/>
</dbReference>
<dbReference type="PANTHER" id="PTHR43809:SF1">
    <property type="entry name" value="NITRITE REDUCTASE (NADH) LARGE SUBUNIT"/>
    <property type="match status" value="1"/>
</dbReference>
<keyword evidence="11" id="KW-0408">Iron</keyword>
<evidence type="ECO:0000256" key="7">
    <source>
        <dbReference type="ARBA" id="ARBA00022630"/>
    </source>
</evidence>
<evidence type="ECO:0000259" key="14">
    <source>
        <dbReference type="Pfam" id="PF07992"/>
    </source>
</evidence>
<sequence length="480" mass="49520">MRNVVIVGYGMAGARLADEIRRRDPKAERVSVTVLGDEAHHAYNRVLLSSVVAGSLTPEAVRLHDTDWAAEHHVDLRLGGGVTKIDRTRRVVHVGDTEVPYDSLVLATGARSWVPPTPGLLDGNGELAPGAVAFRSLDDCARIVAKASPGTPVAVLGGGLLGLEAARGLAGRGCLVTVVHPVGHLMERQLDAGAGRVLATTLQGLGIEFRLGALATGYTPGEGLELNDGTHVPADLVVVSAGVRAETSLADEAGLDVDRGILVDDALRTSDPRVHAIGDCAQHVGTVSGLVQPAWEQAAVLADRLTGVAPAARYAGTTVVTRLKARDVDLAALGDVHVDVDSADDEVLCFQDPARGRYAKLVLRDDRVTGAIVLGAPDAAAAITQLYDRGLPAPTDRLALLLGRALPAENVASPADLPAAAVVCRCNTVSKGQLVGAWRAGATTLSSIAEVTRAGTGCGGCKDAVCGIVDWLAASQPQSA</sequence>
<comment type="similarity">
    <text evidence="5">Belongs to the nitrite and sulfite reductase 4Fe-4S domain family.</text>
</comment>
<comment type="cofactor">
    <cofactor evidence="1">
        <name>siroheme</name>
        <dbReference type="ChEBI" id="CHEBI:60052"/>
    </cofactor>
</comment>
<dbReference type="GO" id="GO:0051536">
    <property type="term" value="F:iron-sulfur cluster binding"/>
    <property type="evidence" value="ECO:0007669"/>
    <property type="project" value="UniProtKB-KW"/>
</dbReference>
<dbReference type="Gene3D" id="1.10.10.1100">
    <property type="entry name" value="BFD-like [2Fe-2S]-binding domain"/>
    <property type="match status" value="1"/>
</dbReference>
<dbReference type="PRINTS" id="PR00411">
    <property type="entry name" value="PNDRDTASEI"/>
</dbReference>
<name>A0A543JDV1_9PSEU</name>
<comment type="cofactor">
    <cofactor evidence="3">
        <name>FAD</name>
        <dbReference type="ChEBI" id="CHEBI:57692"/>
    </cofactor>
</comment>
<comment type="cofactor">
    <cofactor evidence="2">
        <name>[4Fe-4S] cluster</name>
        <dbReference type="ChEBI" id="CHEBI:49883"/>
    </cofactor>
</comment>
<keyword evidence="10" id="KW-0560">Oxidoreductase</keyword>
<proteinExistence type="inferred from homology"/>
<dbReference type="PANTHER" id="PTHR43809">
    <property type="entry name" value="NITRITE REDUCTASE (NADH) LARGE SUBUNIT"/>
    <property type="match status" value="1"/>
</dbReference>
<dbReference type="Pfam" id="PF07992">
    <property type="entry name" value="Pyr_redox_2"/>
    <property type="match status" value="1"/>
</dbReference>
<gene>
    <name evidence="16" type="ORF">FHX81_3379</name>
</gene>
<dbReference type="Gene3D" id="3.50.50.60">
    <property type="entry name" value="FAD/NAD(P)-binding domain"/>
    <property type="match status" value="2"/>
</dbReference>
<dbReference type="InterPro" id="IPR016156">
    <property type="entry name" value="FAD/NAD-linked_Rdtase_dimer_sf"/>
</dbReference>
<dbReference type="Gene3D" id="3.30.390.30">
    <property type="match status" value="1"/>
</dbReference>
<dbReference type="AlphaFoldDB" id="A0A543JDV1"/>
<feature type="domain" description="NADH-rubredoxin oxidoreductase C-terminal" evidence="15">
    <location>
        <begin position="320"/>
        <end position="384"/>
    </location>
</feature>
<evidence type="ECO:0000313" key="16">
    <source>
        <dbReference type="EMBL" id="TQM81019.1"/>
    </source>
</evidence>
<keyword evidence="17" id="KW-1185">Reference proteome</keyword>
<keyword evidence="9" id="KW-0274">FAD</keyword>
<dbReference type="Pfam" id="PF18267">
    <property type="entry name" value="Rubredoxin_C"/>
    <property type="match status" value="1"/>
</dbReference>
<dbReference type="InterPro" id="IPR036188">
    <property type="entry name" value="FAD/NAD-bd_sf"/>
</dbReference>
<dbReference type="InterPro" id="IPR041854">
    <property type="entry name" value="BFD-like_2Fe2S-bd_dom_sf"/>
</dbReference>
<evidence type="ECO:0000259" key="15">
    <source>
        <dbReference type="Pfam" id="PF18267"/>
    </source>
</evidence>
<feature type="domain" description="BFD-like [2Fe-2S]-binding" evidence="13">
    <location>
        <begin position="422"/>
        <end position="469"/>
    </location>
</feature>
<dbReference type="InterPro" id="IPR052034">
    <property type="entry name" value="NasD-like"/>
</dbReference>
<dbReference type="PRINTS" id="PR00368">
    <property type="entry name" value="FADPNR"/>
</dbReference>
<dbReference type="InterPro" id="IPR007419">
    <property type="entry name" value="BFD-like_2Fe2S-bd_dom"/>
</dbReference>
<evidence type="ECO:0000313" key="17">
    <source>
        <dbReference type="Proteomes" id="UP000316628"/>
    </source>
</evidence>
<evidence type="ECO:0000256" key="4">
    <source>
        <dbReference type="ARBA" id="ARBA00005096"/>
    </source>
</evidence>
<keyword evidence="12" id="KW-0411">Iron-sulfur</keyword>
<dbReference type="InterPro" id="IPR041575">
    <property type="entry name" value="Rubredoxin_C"/>
</dbReference>
<evidence type="ECO:0000256" key="10">
    <source>
        <dbReference type="ARBA" id="ARBA00023002"/>
    </source>
</evidence>
<evidence type="ECO:0000256" key="8">
    <source>
        <dbReference type="ARBA" id="ARBA00022723"/>
    </source>
</evidence>
<dbReference type="Proteomes" id="UP000316628">
    <property type="component" value="Unassembled WGS sequence"/>
</dbReference>
<reference evidence="16 17" key="1">
    <citation type="submission" date="2019-06" db="EMBL/GenBank/DDBJ databases">
        <title>Sequencing the genomes of 1000 actinobacteria strains.</title>
        <authorList>
            <person name="Klenk H.-P."/>
        </authorList>
    </citation>
    <scope>NUCLEOTIDE SEQUENCE [LARGE SCALE GENOMIC DNA]</scope>
    <source>
        <strain evidence="16 17">DSM 45456</strain>
    </source>
</reference>
<keyword evidence="8" id="KW-0479">Metal-binding</keyword>
<accession>A0A543JDV1</accession>
<evidence type="ECO:0000259" key="13">
    <source>
        <dbReference type="Pfam" id="PF04324"/>
    </source>
</evidence>
<evidence type="ECO:0000256" key="11">
    <source>
        <dbReference type="ARBA" id="ARBA00023004"/>
    </source>
</evidence>
<dbReference type="EMBL" id="VFPP01000001">
    <property type="protein sequence ID" value="TQM81019.1"/>
    <property type="molecule type" value="Genomic_DNA"/>
</dbReference>